<dbReference type="AlphaFoldDB" id="A0AAD9HU42"/>
<proteinExistence type="predicted"/>
<gene>
    <name evidence="2" type="ORF">LX32DRAFT_647912</name>
</gene>
<comment type="caution">
    <text evidence="2">The sequence shown here is derived from an EMBL/GenBank/DDBJ whole genome shotgun (WGS) entry which is preliminary data.</text>
</comment>
<keyword evidence="3" id="KW-1185">Reference proteome</keyword>
<dbReference type="Proteomes" id="UP001232148">
    <property type="component" value="Unassembled WGS sequence"/>
</dbReference>
<dbReference type="EMBL" id="MU842810">
    <property type="protein sequence ID" value="KAK2035138.1"/>
    <property type="molecule type" value="Genomic_DNA"/>
</dbReference>
<accession>A0AAD9HU42</accession>
<sequence>MEPIINKQRSTNTTQPTSPEQTAISSHFSFCFNLPSRVFTPADLPFAKSFVSDEVEATATIEYIEKQKPRGAVHPEYLAHLCRYSKKRVEVCDKTLAALARASQHSARQGVLGPGQQAPRIAILEEYCESNKKLWEKLRGLVEA</sequence>
<reference evidence="2" key="1">
    <citation type="submission" date="2021-06" db="EMBL/GenBank/DDBJ databases">
        <title>Comparative genomics, transcriptomics and evolutionary studies reveal genomic signatures of adaptation to plant cell wall in hemibiotrophic fungi.</title>
        <authorList>
            <consortium name="DOE Joint Genome Institute"/>
            <person name="Baroncelli R."/>
            <person name="Diaz J.F."/>
            <person name="Benocci T."/>
            <person name="Peng M."/>
            <person name="Battaglia E."/>
            <person name="Haridas S."/>
            <person name="Andreopoulos W."/>
            <person name="Labutti K."/>
            <person name="Pangilinan J."/>
            <person name="Floch G.L."/>
            <person name="Makela M.R."/>
            <person name="Henrissat B."/>
            <person name="Grigoriev I.V."/>
            <person name="Crouch J.A."/>
            <person name="De Vries R.P."/>
            <person name="Sukno S.A."/>
            <person name="Thon M.R."/>
        </authorList>
    </citation>
    <scope>NUCLEOTIDE SEQUENCE</scope>
    <source>
        <strain evidence="2">MAFF235873</strain>
    </source>
</reference>
<evidence type="ECO:0000313" key="3">
    <source>
        <dbReference type="Proteomes" id="UP001232148"/>
    </source>
</evidence>
<organism evidence="2 3">
    <name type="scientific">Colletotrichum zoysiae</name>
    <dbReference type="NCBI Taxonomy" id="1216348"/>
    <lineage>
        <taxon>Eukaryota</taxon>
        <taxon>Fungi</taxon>
        <taxon>Dikarya</taxon>
        <taxon>Ascomycota</taxon>
        <taxon>Pezizomycotina</taxon>
        <taxon>Sordariomycetes</taxon>
        <taxon>Hypocreomycetidae</taxon>
        <taxon>Glomerellales</taxon>
        <taxon>Glomerellaceae</taxon>
        <taxon>Colletotrichum</taxon>
        <taxon>Colletotrichum graminicola species complex</taxon>
    </lineage>
</organism>
<feature type="region of interest" description="Disordered" evidence="1">
    <location>
        <begin position="1"/>
        <end position="20"/>
    </location>
</feature>
<feature type="compositionally biased region" description="Polar residues" evidence="1">
    <location>
        <begin position="7"/>
        <end position="20"/>
    </location>
</feature>
<name>A0AAD9HU42_9PEZI</name>
<protein>
    <submittedName>
        <fullName evidence="2">Uncharacterized protein</fullName>
    </submittedName>
</protein>
<evidence type="ECO:0000256" key="1">
    <source>
        <dbReference type="SAM" id="MobiDB-lite"/>
    </source>
</evidence>
<evidence type="ECO:0000313" key="2">
    <source>
        <dbReference type="EMBL" id="KAK2035138.1"/>
    </source>
</evidence>